<feature type="domain" description="OmpA-like" evidence="4">
    <location>
        <begin position="461"/>
        <end position="591"/>
    </location>
</feature>
<keyword evidence="6" id="KW-1185">Reference proteome</keyword>
<keyword evidence="3" id="KW-0812">Transmembrane</keyword>
<dbReference type="GO" id="GO:0016020">
    <property type="term" value="C:membrane"/>
    <property type="evidence" value="ECO:0007669"/>
    <property type="project" value="UniProtKB-UniRule"/>
</dbReference>
<name>A0A0V7ZLD2_9CYAN</name>
<dbReference type="InterPro" id="IPR006665">
    <property type="entry name" value="OmpA-like"/>
</dbReference>
<reference evidence="5 6" key="1">
    <citation type="journal article" date="2015" name="Genome Announc.">
        <title>Draft Genome of the Euendolithic (true boring) Cyanobacterium Mastigocoleus testarum strain BC008.</title>
        <authorList>
            <person name="Guida B.S."/>
            <person name="Garcia-Pichel F."/>
        </authorList>
    </citation>
    <scope>NUCLEOTIDE SEQUENCE [LARGE SCALE GENOMIC DNA]</scope>
    <source>
        <strain evidence="5 6">BC008</strain>
    </source>
</reference>
<dbReference type="Gene3D" id="3.30.1330.60">
    <property type="entry name" value="OmpA-like domain"/>
    <property type="match status" value="1"/>
</dbReference>
<keyword evidence="5" id="KW-0969">Cilium</keyword>
<feature type="region of interest" description="Disordered" evidence="2">
    <location>
        <begin position="1"/>
        <end position="21"/>
    </location>
</feature>
<dbReference type="PANTHER" id="PTHR30329">
    <property type="entry name" value="STATOR ELEMENT OF FLAGELLAR MOTOR COMPLEX"/>
    <property type="match status" value="1"/>
</dbReference>
<proteinExistence type="predicted"/>
<gene>
    <name evidence="5" type="ORF">BC008_19810</name>
</gene>
<evidence type="ECO:0000256" key="2">
    <source>
        <dbReference type="SAM" id="MobiDB-lite"/>
    </source>
</evidence>
<dbReference type="CDD" id="cd07185">
    <property type="entry name" value="OmpA_C-like"/>
    <property type="match status" value="1"/>
</dbReference>
<keyword evidence="3" id="KW-1133">Transmembrane helix</keyword>
<feature type="transmembrane region" description="Helical" evidence="3">
    <location>
        <begin position="303"/>
        <end position="324"/>
    </location>
</feature>
<dbReference type="InterPro" id="IPR050330">
    <property type="entry name" value="Bact_OuterMem_StrucFunc"/>
</dbReference>
<dbReference type="RefSeq" id="WP_027845472.1">
    <property type="nucleotide sequence ID" value="NZ_LMTZ01000113.1"/>
</dbReference>
<evidence type="ECO:0000256" key="3">
    <source>
        <dbReference type="SAM" id="Phobius"/>
    </source>
</evidence>
<evidence type="ECO:0000259" key="4">
    <source>
        <dbReference type="PROSITE" id="PS51123"/>
    </source>
</evidence>
<keyword evidence="1 3" id="KW-0472">Membrane</keyword>
<dbReference type="InterPro" id="IPR036737">
    <property type="entry name" value="OmpA-like_sf"/>
</dbReference>
<keyword evidence="5" id="KW-0966">Cell projection</keyword>
<organism evidence="5 6">
    <name type="scientific">Mastigocoleus testarum BC008</name>
    <dbReference type="NCBI Taxonomy" id="371196"/>
    <lineage>
        <taxon>Bacteria</taxon>
        <taxon>Bacillati</taxon>
        <taxon>Cyanobacteriota</taxon>
        <taxon>Cyanophyceae</taxon>
        <taxon>Nostocales</taxon>
        <taxon>Hapalosiphonaceae</taxon>
        <taxon>Mastigocoleus</taxon>
    </lineage>
</organism>
<evidence type="ECO:0000313" key="6">
    <source>
        <dbReference type="Proteomes" id="UP000053372"/>
    </source>
</evidence>
<protein>
    <submittedName>
        <fullName evidence="5">Flagellar motor protein MotB</fullName>
    </submittedName>
</protein>
<dbReference type="AlphaFoldDB" id="A0A0V7ZLD2"/>
<comment type="caution">
    <text evidence="5">The sequence shown here is derived from an EMBL/GenBank/DDBJ whole genome shotgun (WGS) entry which is preliminary data.</text>
</comment>
<dbReference type="Proteomes" id="UP000053372">
    <property type="component" value="Unassembled WGS sequence"/>
</dbReference>
<dbReference type="SUPFAM" id="SSF103088">
    <property type="entry name" value="OmpA-like"/>
    <property type="match status" value="1"/>
</dbReference>
<dbReference type="PROSITE" id="PS51123">
    <property type="entry name" value="OMPA_2"/>
    <property type="match status" value="1"/>
</dbReference>
<keyword evidence="5" id="KW-0282">Flagellum</keyword>
<sequence length="594" mass="67315">MSDYSMNELGKKSPNNHHDLDSDELNELRLLLLGIEQSKLNNLYKRLENPEIQPEDVSKLLPEAVVLRSKQDRQLGEAMIRTVEDAIQGSVKQDINTLSEVIFPIIAPATRKAIATALEEMIQSLNQTLEHSLSPESFKWRWEAKRTGKSFAEIVLLRTLIFQVEQVFLIHKQTGLLLQHVVAPQVATQDPELVSAMLTAIEDFVQDSFNVARGDGLQSLKLGDLNIWIEEGPLGFVAGVMRGNTPQELRCVFQEAIEKIHLKFADELNDFDGETDTFITSKPYLEACLKSHYKSESKKKYTYAWIFLGIIAAILGTFSFFAVIDLVRRNSLITELNKQPGIVVIKSERQGGKFIVSGMRDPLAVEPQTLLQKANFAPKEVIFQLKAYQSLEAELMTRRAKKILEPPDTTSLQVNENGLLQAKGSASHEWILKLRQLWRFIPGINKLDDVNLISSELNQLNSSKRNIEKTKILFEEGTTNLLPNQGKKLEKLKLDFQKLFTTSQNLNRTARIRIIGHANTKGDEKTNIILSENRAKKILRYLDDQEIKIRQIRAIGVGSARPLKNQSIKINTQKDMEKANIRVSFKVSITVPKE</sequence>
<evidence type="ECO:0000256" key="1">
    <source>
        <dbReference type="PROSITE-ProRule" id="PRU00473"/>
    </source>
</evidence>
<accession>A0A0V7ZLD2</accession>
<dbReference type="PANTHER" id="PTHR30329:SF21">
    <property type="entry name" value="LIPOPROTEIN YIAD-RELATED"/>
    <property type="match status" value="1"/>
</dbReference>
<dbReference type="Pfam" id="PF00691">
    <property type="entry name" value="OmpA"/>
    <property type="match status" value="1"/>
</dbReference>
<dbReference type="OrthoDB" id="5347798at2"/>
<dbReference type="EMBL" id="LMTZ01000113">
    <property type="protein sequence ID" value="KST65087.1"/>
    <property type="molecule type" value="Genomic_DNA"/>
</dbReference>
<evidence type="ECO:0000313" key="5">
    <source>
        <dbReference type="EMBL" id="KST65087.1"/>
    </source>
</evidence>